<dbReference type="CDD" id="cd06223">
    <property type="entry name" value="PRTases_typeI"/>
    <property type="match status" value="1"/>
</dbReference>
<dbReference type="PANTHER" id="PTHR11608:SF0">
    <property type="entry name" value="BIFUNCTIONAL PROTEIN PYRR"/>
    <property type="match status" value="1"/>
</dbReference>
<name>A0A0L8VCH2_9BACT</name>
<dbReference type="InterPro" id="IPR029057">
    <property type="entry name" value="PRTase-like"/>
</dbReference>
<dbReference type="Proteomes" id="UP000036958">
    <property type="component" value="Unassembled WGS sequence"/>
</dbReference>
<dbReference type="SUPFAM" id="SSF53271">
    <property type="entry name" value="PRTase-like"/>
    <property type="match status" value="1"/>
</dbReference>
<dbReference type="PANTHER" id="PTHR11608">
    <property type="entry name" value="BIFUNCTIONAL PROTEIN PYRR"/>
    <property type="match status" value="1"/>
</dbReference>
<proteinExistence type="predicted"/>
<organism evidence="2 3">
    <name type="scientific">Sunxiuqinia dokdonensis</name>
    <dbReference type="NCBI Taxonomy" id="1409788"/>
    <lineage>
        <taxon>Bacteria</taxon>
        <taxon>Pseudomonadati</taxon>
        <taxon>Bacteroidota</taxon>
        <taxon>Bacteroidia</taxon>
        <taxon>Marinilabiliales</taxon>
        <taxon>Prolixibacteraceae</taxon>
        <taxon>Sunxiuqinia</taxon>
    </lineage>
</organism>
<gene>
    <name evidence="2" type="ORF">NC99_10230</name>
</gene>
<dbReference type="STRING" id="1409788.NC99_10230"/>
<evidence type="ECO:0000313" key="3">
    <source>
        <dbReference type="Proteomes" id="UP000036958"/>
    </source>
</evidence>
<dbReference type="EC" id="2.4.2.9" evidence="2"/>
<dbReference type="Pfam" id="PF14681">
    <property type="entry name" value="UPRTase"/>
    <property type="match status" value="1"/>
</dbReference>
<accession>A0A0L8VCH2</accession>
<dbReference type="InterPro" id="IPR050137">
    <property type="entry name" value="PyrR_bifunctional"/>
</dbReference>
<keyword evidence="3" id="KW-1185">Reference proteome</keyword>
<dbReference type="AlphaFoldDB" id="A0A0L8VCH2"/>
<keyword evidence="2" id="KW-0328">Glycosyltransferase</keyword>
<evidence type="ECO:0000313" key="2">
    <source>
        <dbReference type="EMBL" id="KOH46160.1"/>
    </source>
</evidence>
<dbReference type="GO" id="GO:0004845">
    <property type="term" value="F:uracil phosphoribosyltransferase activity"/>
    <property type="evidence" value="ECO:0007669"/>
    <property type="project" value="UniProtKB-EC"/>
</dbReference>
<dbReference type="OrthoDB" id="9781675at2"/>
<reference evidence="3" key="1">
    <citation type="submission" date="2015-07" db="EMBL/GenBank/DDBJ databases">
        <title>Genome sequencing of Sunxiuqinia dokdonensis strain SK.</title>
        <authorList>
            <person name="Ahn S."/>
            <person name="Kim B.-C."/>
        </authorList>
    </citation>
    <scope>NUCLEOTIDE SEQUENCE [LARGE SCALE GENOMIC DNA]</scope>
    <source>
        <strain evidence="3">SK</strain>
    </source>
</reference>
<feature type="domain" description="Phosphoribosyltransferase" evidence="1">
    <location>
        <begin position="13"/>
        <end position="214"/>
    </location>
</feature>
<sequence length="220" mass="24677">MNVINLSDSNSIFNQYLAEIRDHEIQRDPLRFRKNLQRFGEIFAYEISKTMDYKINEVKTPLGIAKVPKLIQQPVLATILRAGLPLQQGLLNYFDRAENAFISAYRKYDDQGEFHIEFEYLASPDLNEKVAILSDPMLASGASMEIGYKALLQKGEPSHVHLVAIIASKKGVEYVQEMIDAENVTLWVGAIDDEMTVKSYIVPGLGDAGDLAFGPKVDSH</sequence>
<dbReference type="InterPro" id="IPR000836">
    <property type="entry name" value="PRTase_dom"/>
</dbReference>
<dbReference type="PATRIC" id="fig|1409788.3.peg.1043"/>
<dbReference type="RefSeq" id="WP_053180337.1">
    <property type="nucleotide sequence ID" value="NZ_LGIA01000043.1"/>
</dbReference>
<dbReference type="Gene3D" id="3.40.50.2020">
    <property type="match status" value="1"/>
</dbReference>
<dbReference type="EMBL" id="LGIA01000043">
    <property type="protein sequence ID" value="KOH46160.1"/>
    <property type="molecule type" value="Genomic_DNA"/>
</dbReference>
<dbReference type="NCBIfam" id="NF001097">
    <property type="entry name" value="PRK00129.1"/>
    <property type="match status" value="1"/>
</dbReference>
<protein>
    <submittedName>
        <fullName evidence="2">Uracil phosphoribosyltransferase</fullName>
        <ecNumber evidence="2">2.4.2.9</ecNumber>
    </submittedName>
</protein>
<evidence type="ECO:0000259" key="1">
    <source>
        <dbReference type="Pfam" id="PF14681"/>
    </source>
</evidence>
<comment type="caution">
    <text evidence="2">The sequence shown here is derived from an EMBL/GenBank/DDBJ whole genome shotgun (WGS) entry which is preliminary data.</text>
</comment>
<keyword evidence="2" id="KW-0808">Transferase</keyword>